<organism evidence="1 2">
    <name type="scientific">Streptomyces johnsoniae</name>
    <dbReference type="NCBI Taxonomy" id="3075532"/>
    <lineage>
        <taxon>Bacteria</taxon>
        <taxon>Bacillati</taxon>
        <taxon>Actinomycetota</taxon>
        <taxon>Actinomycetes</taxon>
        <taxon>Kitasatosporales</taxon>
        <taxon>Streptomycetaceae</taxon>
        <taxon>Streptomyces</taxon>
    </lineage>
</organism>
<keyword evidence="2" id="KW-1185">Reference proteome</keyword>
<dbReference type="EMBL" id="JAVREV010000008">
    <property type="protein sequence ID" value="MDT0444248.1"/>
    <property type="molecule type" value="Genomic_DNA"/>
</dbReference>
<keyword evidence="1" id="KW-0503">Monooxygenase</keyword>
<accession>A0ABU2S5K4</accession>
<sequence>MGGGMAGLLAARVLSDAFTDVTVVDRDVLAGVEGPRRGVPQGRQAHGLQARGLAVIEELLPGITEEMVKDGAPLGDMTANVRLIFDGERIRNSPSGLMTLTLSRPFLERHVRARVQVLPNVTFRERLDVCGLVTAAGASRVTGVRVRAAGGGAGGGGAEEVLPADLVVDATGRGSRTPVWLREFGYSEAAVDRLDVRLGYATRQYRMARDTLERGECEIAVVASVESPRGAMCVKTEDDLLMVVVNGMLGDHPPTDPDGFLEFVRSLQAPDAYEAIKDLDPVGPPVGHRFPANLRRRYERLRRFPRGLVLLGDSVCSLNPAYAQGMTVAALGALVLRDHVADGRLPRPRPYFRDLARRAVGPAWRLTTSADLAFPGVVGPRPPAVRLGHAYVRRLQVAARYDEEVARAYLRVVALVSPASSLMRPAVLWRVLRASRGGSRAGRAA</sequence>
<gene>
    <name evidence="1" type="ORF">RM779_16830</name>
</gene>
<dbReference type="InterPro" id="IPR036188">
    <property type="entry name" value="FAD/NAD-bd_sf"/>
</dbReference>
<proteinExistence type="predicted"/>
<name>A0ABU2S5K4_9ACTN</name>
<dbReference type="PANTHER" id="PTHR43422">
    <property type="entry name" value="THIAMINE THIAZOLE SYNTHASE"/>
    <property type="match status" value="1"/>
</dbReference>
<dbReference type="PANTHER" id="PTHR43422:SF3">
    <property type="entry name" value="THIAMINE THIAZOLE SYNTHASE"/>
    <property type="match status" value="1"/>
</dbReference>
<dbReference type="Gene3D" id="3.50.50.60">
    <property type="entry name" value="FAD/NAD(P)-binding domain"/>
    <property type="match status" value="1"/>
</dbReference>
<reference evidence="2" key="1">
    <citation type="submission" date="2023-07" db="EMBL/GenBank/DDBJ databases">
        <title>30 novel species of actinomycetes from the DSMZ collection.</title>
        <authorList>
            <person name="Nouioui I."/>
        </authorList>
    </citation>
    <scope>NUCLEOTIDE SEQUENCE [LARGE SCALE GENOMIC DNA]</scope>
    <source>
        <strain evidence="2">DSM 41886</strain>
    </source>
</reference>
<dbReference type="SUPFAM" id="SSF51905">
    <property type="entry name" value="FAD/NAD(P)-binding domain"/>
    <property type="match status" value="1"/>
</dbReference>
<comment type="caution">
    <text evidence="1">The sequence shown here is derived from an EMBL/GenBank/DDBJ whole genome shotgun (WGS) entry which is preliminary data.</text>
</comment>
<keyword evidence="1" id="KW-0560">Oxidoreductase</keyword>
<evidence type="ECO:0000313" key="2">
    <source>
        <dbReference type="Proteomes" id="UP001183615"/>
    </source>
</evidence>
<evidence type="ECO:0000313" key="1">
    <source>
        <dbReference type="EMBL" id="MDT0444248.1"/>
    </source>
</evidence>
<protein>
    <submittedName>
        <fullName evidence="1">FAD-binding monooxygenase</fullName>
    </submittedName>
</protein>
<dbReference type="GO" id="GO:0004497">
    <property type="term" value="F:monooxygenase activity"/>
    <property type="evidence" value="ECO:0007669"/>
    <property type="project" value="UniProtKB-KW"/>
</dbReference>
<dbReference type="Proteomes" id="UP001183615">
    <property type="component" value="Unassembled WGS sequence"/>
</dbReference>